<reference evidence="3 4" key="1">
    <citation type="journal article" date="2017" name="Curr. Biol.">
        <title>Genome architecture and evolution of a unichromosomal asexual nematode.</title>
        <authorList>
            <person name="Fradin H."/>
            <person name="Zegar C."/>
            <person name="Gutwein M."/>
            <person name="Lucas J."/>
            <person name="Kovtun M."/>
            <person name="Corcoran D."/>
            <person name="Baugh L.R."/>
            <person name="Kiontke K."/>
            <person name="Gunsalus K."/>
            <person name="Fitch D.H."/>
            <person name="Piano F."/>
        </authorList>
    </citation>
    <scope>NUCLEOTIDE SEQUENCE [LARGE SCALE GENOMIC DNA]</scope>
    <source>
        <strain evidence="3">PF1309</strain>
    </source>
</reference>
<dbReference type="AlphaFoldDB" id="A0A2A2JG02"/>
<dbReference type="EMBL" id="LIAE01010465">
    <property type="protein sequence ID" value="PAV60499.1"/>
    <property type="molecule type" value="Genomic_DNA"/>
</dbReference>
<evidence type="ECO:0000313" key="3">
    <source>
        <dbReference type="EMBL" id="PAV60499.1"/>
    </source>
</evidence>
<dbReference type="Proteomes" id="UP000218231">
    <property type="component" value="Unassembled WGS sequence"/>
</dbReference>
<feature type="signal peptide" evidence="2">
    <location>
        <begin position="1"/>
        <end position="20"/>
    </location>
</feature>
<accession>A0A2A2JG02</accession>
<evidence type="ECO:0000313" key="4">
    <source>
        <dbReference type="Proteomes" id="UP000218231"/>
    </source>
</evidence>
<evidence type="ECO:0000256" key="2">
    <source>
        <dbReference type="SAM" id="SignalP"/>
    </source>
</evidence>
<comment type="caution">
    <text evidence="3">The sequence shown here is derived from an EMBL/GenBank/DDBJ whole genome shotgun (WGS) entry which is preliminary data.</text>
</comment>
<organism evidence="3 4">
    <name type="scientific">Diploscapter pachys</name>
    <dbReference type="NCBI Taxonomy" id="2018661"/>
    <lineage>
        <taxon>Eukaryota</taxon>
        <taxon>Metazoa</taxon>
        <taxon>Ecdysozoa</taxon>
        <taxon>Nematoda</taxon>
        <taxon>Chromadorea</taxon>
        <taxon>Rhabditida</taxon>
        <taxon>Rhabditina</taxon>
        <taxon>Rhabditomorpha</taxon>
        <taxon>Rhabditoidea</taxon>
        <taxon>Rhabditidae</taxon>
        <taxon>Diploscapter</taxon>
    </lineage>
</organism>
<keyword evidence="4" id="KW-1185">Reference proteome</keyword>
<evidence type="ECO:0000256" key="1">
    <source>
        <dbReference type="SAM" id="MobiDB-lite"/>
    </source>
</evidence>
<gene>
    <name evidence="3" type="ORF">WR25_25513</name>
</gene>
<sequence length="142" mass="15429">MPSFLLSLLLVLAIIAVATSYPYWGGFGHRGFGWGHDPGAMVVFIVHTMEAGVGENRLCHHSSKAFAIEPTLPSIYASYENIVMPGSPAADSRRSASAQAAPPTSHFGYNLPPLHRSTQRFPSHYATMPVLSEIPDHNNDIQ</sequence>
<protein>
    <submittedName>
        <fullName evidence="3">Uncharacterized protein</fullName>
    </submittedName>
</protein>
<feature type="compositionally biased region" description="Low complexity" evidence="1">
    <location>
        <begin position="87"/>
        <end position="103"/>
    </location>
</feature>
<feature type="chain" id="PRO_5012019462" evidence="2">
    <location>
        <begin position="21"/>
        <end position="142"/>
    </location>
</feature>
<proteinExistence type="predicted"/>
<keyword evidence="2" id="KW-0732">Signal</keyword>
<feature type="region of interest" description="Disordered" evidence="1">
    <location>
        <begin position="87"/>
        <end position="106"/>
    </location>
</feature>
<name>A0A2A2JG02_9BILA</name>